<evidence type="ECO:0000313" key="2">
    <source>
        <dbReference type="EMBL" id="RMC34890.1"/>
    </source>
</evidence>
<keyword evidence="3" id="KW-1185">Reference proteome</keyword>
<sequence length="348" mass="38033">MIPAAVPFASRDPRHHPLAILTLLLALVLAGCTSKREKEAEIAPPPVNIPEPPEPEGPTQAELREARAERNRAANQAAAINVSALSQSQQNYYARIEQKLIDDNQLRRDQIPMDAPIDADILAQNFIQIALRDEYGSDGARHAGGAGASAPLRRWQDPVRIELEFGPSSDTALKREIRGEVADYTTRLEEVSGHSVALTGDGGNFTVLVLSDDERRDIDTLLPELVPGIPAHDVVALRDLAPDIYCSVFAYSKGNSSSYVHAVALIRSELSSLLRLSCIHEELAQGMGLANDSPTVRPSIFNDDEEFALLTRHDELLLQILYDPRLRPGMTEAEAAPIVREIAGELLP</sequence>
<dbReference type="EMBL" id="QOKZ01000004">
    <property type="protein sequence ID" value="RMC34890.1"/>
    <property type="molecule type" value="Genomic_DNA"/>
</dbReference>
<dbReference type="RefSeq" id="WP_122112667.1">
    <property type="nucleotide sequence ID" value="NZ_QOKZ01000004.1"/>
</dbReference>
<dbReference type="InterPro" id="IPR021323">
    <property type="entry name" value="DUF2927"/>
</dbReference>
<feature type="compositionally biased region" description="Pro residues" evidence="1">
    <location>
        <begin position="43"/>
        <end position="56"/>
    </location>
</feature>
<proteinExistence type="predicted"/>
<organism evidence="2 3">
    <name type="scientific">Paracoccus alkanivorans</name>
    <dbReference type="NCBI Taxonomy" id="2116655"/>
    <lineage>
        <taxon>Bacteria</taxon>
        <taxon>Pseudomonadati</taxon>
        <taxon>Pseudomonadota</taxon>
        <taxon>Alphaproteobacteria</taxon>
        <taxon>Rhodobacterales</taxon>
        <taxon>Paracoccaceae</taxon>
        <taxon>Paracoccus</taxon>
    </lineage>
</organism>
<dbReference type="Pfam" id="PF11150">
    <property type="entry name" value="DUF2927"/>
    <property type="match status" value="1"/>
</dbReference>
<dbReference type="Proteomes" id="UP000273516">
    <property type="component" value="Unassembled WGS sequence"/>
</dbReference>
<dbReference type="OrthoDB" id="3295600at2"/>
<comment type="caution">
    <text evidence="2">The sequence shown here is derived from an EMBL/GenBank/DDBJ whole genome shotgun (WGS) entry which is preliminary data.</text>
</comment>
<dbReference type="AlphaFoldDB" id="A0A3M0MGX2"/>
<accession>A0A3M0MGX2</accession>
<reference evidence="2 3" key="1">
    <citation type="submission" date="2018-07" db="EMBL/GenBank/DDBJ databases">
        <authorList>
            <person name="Zhang Y."/>
            <person name="Wang L."/>
            <person name="Ma S."/>
        </authorList>
    </citation>
    <scope>NUCLEOTIDE SEQUENCE [LARGE SCALE GENOMIC DNA]</scope>
    <source>
        <strain evidence="2 3">4-2</strain>
    </source>
</reference>
<gene>
    <name evidence="2" type="ORF">C9E81_12420</name>
</gene>
<evidence type="ECO:0000313" key="3">
    <source>
        <dbReference type="Proteomes" id="UP000273516"/>
    </source>
</evidence>
<evidence type="ECO:0000256" key="1">
    <source>
        <dbReference type="SAM" id="MobiDB-lite"/>
    </source>
</evidence>
<feature type="region of interest" description="Disordered" evidence="1">
    <location>
        <begin position="39"/>
        <end position="60"/>
    </location>
</feature>
<name>A0A3M0MGX2_9RHOB</name>
<protein>
    <submittedName>
        <fullName evidence="2">DUF2927 domain-containing protein</fullName>
    </submittedName>
</protein>